<reference evidence="1" key="1">
    <citation type="submission" date="2016-05" db="EMBL/GenBank/DDBJ databases">
        <authorList>
            <person name="Lavstsen T."/>
            <person name="Jespersen J.S."/>
        </authorList>
    </citation>
    <scope>NUCLEOTIDE SEQUENCE</scope>
    <source>
        <tissue evidence="1">Brain</tissue>
    </source>
</reference>
<dbReference type="EMBL" id="HAEG01015771">
    <property type="protein sequence ID" value="SBS01017.1"/>
    <property type="molecule type" value="Transcribed_RNA"/>
</dbReference>
<reference evidence="1" key="2">
    <citation type="submission" date="2016-06" db="EMBL/GenBank/DDBJ databases">
        <title>The genome of a short-lived fish provides insights into sex chromosome evolution and the genetic control of aging.</title>
        <authorList>
            <person name="Reichwald K."/>
            <person name="Felder M."/>
            <person name="Petzold A."/>
            <person name="Koch P."/>
            <person name="Groth M."/>
            <person name="Platzer M."/>
        </authorList>
    </citation>
    <scope>NUCLEOTIDE SEQUENCE</scope>
    <source>
        <tissue evidence="1">Brain</tissue>
    </source>
</reference>
<accession>A0A1A8R5P6</accession>
<sequence>VFSVGSCLPFSLHCAECTCVGHKRDVFCVIRSL</sequence>
<name>A0A1A8R5P6_9TELE</name>
<protein>
    <submittedName>
        <fullName evidence="1">Uncharacterized protein</fullName>
    </submittedName>
</protein>
<organism evidence="1">
    <name type="scientific">Nothobranchius pienaari</name>
    <dbReference type="NCBI Taxonomy" id="704102"/>
    <lineage>
        <taxon>Eukaryota</taxon>
        <taxon>Metazoa</taxon>
        <taxon>Chordata</taxon>
        <taxon>Craniata</taxon>
        <taxon>Vertebrata</taxon>
        <taxon>Euteleostomi</taxon>
        <taxon>Actinopterygii</taxon>
        <taxon>Neopterygii</taxon>
        <taxon>Teleostei</taxon>
        <taxon>Neoteleostei</taxon>
        <taxon>Acanthomorphata</taxon>
        <taxon>Ovalentaria</taxon>
        <taxon>Atherinomorphae</taxon>
        <taxon>Cyprinodontiformes</taxon>
        <taxon>Nothobranchiidae</taxon>
        <taxon>Nothobranchius</taxon>
    </lineage>
</organism>
<evidence type="ECO:0000313" key="1">
    <source>
        <dbReference type="EMBL" id="SBS01017.1"/>
    </source>
</evidence>
<dbReference type="AlphaFoldDB" id="A0A1A8R5P6"/>
<feature type="non-terminal residue" evidence="1">
    <location>
        <position position="1"/>
    </location>
</feature>
<gene>
    <name evidence="1" type="primary">ZNF311</name>
</gene>
<proteinExistence type="predicted"/>